<keyword evidence="1" id="KW-0812">Transmembrane</keyword>
<organism evidence="3">
    <name type="scientific">uncultured Rubrobacteraceae bacterium</name>
    <dbReference type="NCBI Taxonomy" id="349277"/>
    <lineage>
        <taxon>Bacteria</taxon>
        <taxon>Bacillati</taxon>
        <taxon>Actinomycetota</taxon>
        <taxon>Rubrobacteria</taxon>
        <taxon>Rubrobacterales</taxon>
        <taxon>Rubrobacteraceae</taxon>
        <taxon>environmental samples</taxon>
    </lineage>
</organism>
<feature type="transmembrane region" description="Helical" evidence="1">
    <location>
        <begin position="28"/>
        <end position="45"/>
    </location>
</feature>
<dbReference type="InterPro" id="IPR051675">
    <property type="entry name" value="Endo/Exo/Phosphatase_dom_1"/>
</dbReference>
<dbReference type="GO" id="GO:0006281">
    <property type="term" value="P:DNA repair"/>
    <property type="evidence" value="ECO:0007669"/>
    <property type="project" value="InterPro"/>
</dbReference>
<dbReference type="Pfam" id="PF12836">
    <property type="entry name" value="HHH_3"/>
    <property type="match status" value="1"/>
</dbReference>
<name>A0A6J4RT28_9ACTN</name>
<dbReference type="InterPro" id="IPR010994">
    <property type="entry name" value="RuvA_2-like"/>
</dbReference>
<reference evidence="3" key="1">
    <citation type="submission" date="2020-02" db="EMBL/GenBank/DDBJ databases">
        <authorList>
            <person name="Meier V. D."/>
        </authorList>
    </citation>
    <scope>NUCLEOTIDE SEQUENCE</scope>
    <source>
        <strain evidence="3">AVDCRST_MAG05</strain>
    </source>
</reference>
<dbReference type="PANTHER" id="PTHR21180:SF32">
    <property type="entry name" value="ENDONUCLEASE_EXONUCLEASE_PHOSPHATASE FAMILY DOMAIN-CONTAINING PROTEIN 1"/>
    <property type="match status" value="1"/>
</dbReference>
<keyword evidence="3" id="KW-0675">Receptor</keyword>
<dbReference type="Gene3D" id="1.10.150.320">
    <property type="entry name" value="Photosystem II 12 kDa extrinsic protein"/>
    <property type="match status" value="1"/>
</dbReference>
<accession>A0A6J4RT28</accession>
<feature type="domain" description="Helix-hairpin-helix DNA-binding motif class 1" evidence="2">
    <location>
        <begin position="112"/>
        <end position="131"/>
    </location>
</feature>
<dbReference type="GO" id="GO:0003677">
    <property type="term" value="F:DNA binding"/>
    <property type="evidence" value="ECO:0007669"/>
    <property type="project" value="InterPro"/>
</dbReference>
<dbReference type="GO" id="GO:0015627">
    <property type="term" value="C:type II protein secretion system complex"/>
    <property type="evidence" value="ECO:0007669"/>
    <property type="project" value="TreeGrafter"/>
</dbReference>
<evidence type="ECO:0000313" key="3">
    <source>
        <dbReference type="EMBL" id="CAA9480247.1"/>
    </source>
</evidence>
<evidence type="ECO:0000256" key="1">
    <source>
        <dbReference type="SAM" id="Phobius"/>
    </source>
</evidence>
<dbReference type="InterPro" id="IPR003583">
    <property type="entry name" value="Hlx-hairpin-Hlx_DNA-bd_motif"/>
</dbReference>
<evidence type="ECO:0000259" key="2">
    <source>
        <dbReference type="SMART" id="SM00278"/>
    </source>
</evidence>
<proteinExistence type="predicted"/>
<gene>
    <name evidence="3" type="ORF">AVDCRST_MAG05-1233</name>
</gene>
<dbReference type="SMART" id="SM00278">
    <property type="entry name" value="HhH1"/>
    <property type="match status" value="2"/>
</dbReference>
<protein>
    <submittedName>
        <fullName evidence="3">Late competence protein ComEA, DNA receptor</fullName>
    </submittedName>
</protein>
<dbReference type="PANTHER" id="PTHR21180">
    <property type="entry name" value="ENDONUCLEASE/EXONUCLEASE/PHOSPHATASE FAMILY DOMAIN-CONTAINING PROTEIN 1"/>
    <property type="match status" value="1"/>
</dbReference>
<dbReference type="AlphaFoldDB" id="A0A6J4RT28"/>
<dbReference type="EMBL" id="CADCVM010000139">
    <property type="protein sequence ID" value="CAA9480247.1"/>
    <property type="molecule type" value="Genomic_DNA"/>
</dbReference>
<dbReference type="SUPFAM" id="SSF47781">
    <property type="entry name" value="RuvA domain 2-like"/>
    <property type="match status" value="1"/>
</dbReference>
<keyword evidence="1" id="KW-0472">Membrane</keyword>
<feature type="domain" description="Helix-hairpin-helix DNA-binding motif class 1" evidence="2">
    <location>
        <begin position="82"/>
        <end position="101"/>
    </location>
</feature>
<dbReference type="GO" id="GO:0015628">
    <property type="term" value="P:protein secretion by the type II secretion system"/>
    <property type="evidence" value="ECO:0007669"/>
    <property type="project" value="TreeGrafter"/>
</dbReference>
<sequence>MDFETASRGSGVLDGPASGAWGLYGPRLLVSVMVVAVLAGGAIYASRVSESAPKVVYTASLEEVAAESQDSLKVDIISADVEELDELPEVGPATAEAIIEYRRANGSFTAVDELEAVPGIGPTTIQKIEPFATV</sequence>
<keyword evidence="1" id="KW-1133">Transmembrane helix</keyword>